<dbReference type="AlphaFoldDB" id="A0A0E9R476"/>
<proteinExistence type="predicted"/>
<sequence>MCKCLLLKKNTFFNSNTFTETPLLSKMQYSVICLFYRN</sequence>
<organism evidence="1">
    <name type="scientific">Anguilla anguilla</name>
    <name type="common">European freshwater eel</name>
    <name type="synonym">Muraena anguilla</name>
    <dbReference type="NCBI Taxonomy" id="7936"/>
    <lineage>
        <taxon>Eukaryota</taxon>
        <taxon>Metazoa</taxon>
        <taxon>Chordata</taxon>
        <taxon>Craniata</taxon>
        <taxon>Vertebrata</taxon>
        <taxon>Euteleostomi</taxon>
        <taxon>Actinopterygii</taxon>
        <taxon>Neopterygii</taxon>
        <taxon>Teleostei</taxon>
        <taxon>Anguilliformes</taxon>
        <taxon>Anguillidae</taxon>
        <taxon>Anguilla</taxon>
    </lineage>
</organism>
<reference evidence="1" key="2">
    <citation type="journal article" date="2015" name="Fish Shellfish Immunol.">
        <title>Early steps in the European eel (Anguilla anguilla)-Vibrio vulnificus interaction in the gills: Role of the RtxA13 toxin.</title>
        <authorList>
            <person name="Callol A."/>
            <person name="Pajuelo D."/>
            <person name="Ebbesson L."/>
            <person name="Teles M."/>
            <person name="MacKenzie S."/>
            <person name="Amaro C."/>
        </authorList>
    </citation>
    <scope>NUCLEOTIDE SEQUENCE</scope>
</reference>
<protein>
    <submittedName>
        <fullName evidence="1">Uncharacterized protein</fullName>
    </submittedName>
</protein>
<evidence type="ECO:0000313" key="1">
    <source>
        <dbReference type="EMBL" id="JAH23914.1"/>
    </source>
</evidence>
<name>A0A0E9R476_ANGAN</name>
<dbReference type="EMBL" id="GBXM01084663">
    <property type="protein sequence ID" value="JAH23914.1"/>
    <property type="molecule type" value="Transcribed_RNA"/>
</dbReference>
<reference evidence="1" key="1">
    <citation type="submission" date="2014-11" db="EMBL/GenBank/DDBJ databases">
        <authorList>
            <person name="Amaro Gonzalez C."/>
        </authorList>
    </citation>
    <scope>NUCLEOTIDE SEQUENCE</scope>
</reference>
<accession>A0A0E9R476</accession>